<dbReference type="SUPFAM" id="SSF47459">
    <property type="entry name" value="HLH, helix-loop-helix DNA-binding domain"/>
    <property type="match status" value="1"/>
</dbReference>
<feature type="compositionally biased region" description="Basic and acidic residues" evidence="3">
    <location>
        <begin position="1131"/>
        <end position="1189"/>
    </location>
</feature>
<dbReference type="PANTHER" id="PTHR12565">
    <property type="entry name" value="STEROL REGULATORY ELEMENT-BINDING PROTEIN"/>
    <property type="match status" value="1"/>
</dbReference>
<feature type="compositionally biased region" description="Low complexity" evidence="3">
    <location>
        <begin position="45"/>
        <end position="56"/>
    </location>
</feature>
<feature type="region of interest" description="Disordered" evidence="3">
    <location>
        <begin position="843"/>
        <end position="865"/>
    </location>
</feature>
<dbReference type="STRING" id="69332.A0A388KIV6"/>
<dbReference type="GO" id="GO:0003700">
    <property type="term" value="F:DNA-binding transcription factor activity"/>
    <property type="evidence" value="ECO:0007669"/>
    <property type="project" value="TreeGrafter"/>
</dbReference>
<feature type="compositionally biased region" description="Low complexity" evidence="3">
    <location>
        <begin position="1207"/>
        <end position="1217"/>
    </location>
</feature>
<dbReference type="Gramene" id="GBG69972">
    <property type="protein sequence ID" value="GBG69972"/>
    <property type="gene ID" value="CBR_g4800"/>
</dbReference>
<evidence type="ECO:0000256" key="2">
    <source>
        <dbReference type="ARBA" id="ARBA00023242"/>
    </source>
</evidence>
<feature type="region of interest" description="Disordered" evidence="3">
    <location>
        <begin position="225"/>
        <end position="306"/>
    </location>
</feature>
<feature type="compositionally biased region" description="Basic and acidic residues" evidence="3">
    <location>
        <begin position="1058"/>
        <end position="1072"/>
    </location>
</feature>
<dbReference type="OrthoDB" id="759159at2759"/>
<proteinExistence type="predicted"/>
<dbReference type="InterPro" id="IPR024097">
    <property type="entry name" value="bHLH_ZIP_TF"/>
</dbReference>
<evidence type="ECO:0000256" key="1">
    <source>
        <dbReference type="ARBA" id="ARBA00004123"/>
    </source>
</evidence>
<dbReference type="Gene3D" id="4.10.280.10">
    <property type="entry name" value="Helix-loop-helix DNA-binding domain"/>
    <property type="match status" value="1"/>
</dbReference>
<evidence type="ECO:0000259" key="4">
    <source>
        <dbReference type="PROSITE" id="PS50888"/>
    </source>
</evidence>
<feature type="region of interest" description="Disordered" evidence="3">
    <location>
        <begin position="932"/>
        <end position="959"/>
    </location>
</feature>
<dbReference type="Proteomes" id="UP000265515">
    <property type="component" value="Unassembled WGS sequence"/>
</dbReference>
<protein>
    <submittedName>
        <fullName evidence="5">BHLH transcription factor</fullName>
    </submittedName>
</protein>
<feature type="compositionally biased region" description="Polar residues" evidence="3">
    <location>
        <begin position="799"/>
        <end position="813"/>
    </location>
</feature>
<name>A0A388KIV6_CHABU</name>
<feature type="compositionally biased region" description="Acidic residues" evidence="3">
    <location>
        <begin position="1073"/>
        <end position="1101"/>
    </location>
</feature>
<gene>
    <name evidence="5" type="primary">bHLH002</name>
    <name evidence="5" type="ORF">CBR_g4800</name>
</gene>
<feature type="region of interest" description="Disordered" evidence="3">
    <location>
        <begin position="1047"/>
        <end position="1239"/>
    </location>
</feature>
<dbReference type="PROSITE" id="PS50888">
    <property type="entry name" value="BHLH"/>
    <property type="match status" value="1"/>
</dbReference>
<feature type="compositionally biased region" description="Polar residues" evidence="3">
    <location>
        <begin position="30"/>
        <end position="44"/>
    </location>
</feature>
<evidence type="ECO:0000313" key="6">
    <source>
        <dbReference type="Proteomes" id="UP000265515"/>
    </source>
</evidence>
<dbReference type="GO" id="GO:0005634">
    <property type="term" value="C:nucleus"/>
    <property type="evidence" value="ECO:0007669"/>
    <property type="project" value="UniProtKB-SubCell"/>
</dbReference>
<reference evidence="5 6" key="1">
    <citation type="journal article" date="2018" name="Cell">
        <title>The Chara Genome: Secondary Complexity and Implications for Plant Terrestrialization.</title>
        <authorList>
            <person name="Nishiyama T."/>
            <person name="Sakayama H."/>
            <person name="Vries J.D."/>
            <person name="Buschmann H."/>
            <person name="Saint-Marcoux D."/>
            <person name="Ullrich K.K."/>
            <person name="Haas F.B."/>
            <person name="Vanderstraeten L."/>
            <person name="Becker D."/>
            <person name="Lang D."/>
            <person name="Vosolsobe S."/>
            <person name="Rombauts S."/>
            <person name="Wilhelmsson P.K.I."/>
            <person name="Janitza P."/>
            <person name="Kern R."/>
            <person name="Heyl A."/>
            <person name="Rumpler F."/>
            <person name="Villalobos L.I.A.C."/>
            <person name="Clay J.M."/>
            <person name="Skokan R."/>
            <person name="Toyoda A."/>
            <person name="Suzuki Y."/>
            <person name="Kagoshima H."/>
            <person name="Schijlen E."/>
            <person name="Tajeshwar N."/>
            <person name="Catarino B."/>
            <person name="Hetherington A.J."/>
            <person name="Saltykova A."/>
            <person name="Bonnot C."/>
            <person name="Breuninger H."/>
            <person name="Symeonidi A."/>
            <person name="Radhakrishnan G.V."/>
            <person name="Van Nieuwerburgh F."/>
            <person name="Deforce D."/>
            <person name="Chang C."/>
            <person name="Karol K.G."/>
            <person name="Hedrich R."/>
            <person name="Ulvskov P."/>
            <person name="Glockner G."/>
            <person name="Delwiche C.F."/>
            <person name="Petrasek J."/>
            <person name="Van de Peer Y."/>
            <person name="Friml J."/>
            <person name="Beilby M."/>
            <person name="Dolan L."/>
            <person name="Kohara Y."/>
            <person name="Sugano S."/>
            <person name="Fujiyama A."/>
            <person name="Delaux P.-M."/>
            <person name="Quint M."/>
            <person name="TheiBen G."/>
            <person name="Hagemann M."/>
            <person name="Harholt J."/>
            <person name="Dunand C."/>
            <person name="Zachgo S."/>
            <person name="Langdale J."/>
            <person name="Maumus F."/>
            <person name="Straeten D.V.D."/>
            <person name="Gould S.B."/>
            <person name="Rensing S.A."/>
        </authorList>
    </citation>
    <scope>NUCLEOTIDE SEQUENCE [LARGE SCALE GENOMIC DNA]</scope>
    <source>
        <strain evidence="5 6">S276</strain>
    </source>
</reference>
<evidence type="ECO:0000256" key="3">
    <source>
        <dbReference type="SAM" id="MobiDB-lite"/>
    </source>
</evidence>
<dbReference type="PANTHER" id="PTHR12565:SF184">
    <property type="entry name" value="BHLH TRANSCRIPTION FACTOR"/>
    <property type="match status" value="1"/>
</dbReference>
<accession>A0A388KIV6</accession>
<feature type="region of interest" description="Disordered" evidence="3">
    <location>
        <begin position="1"/>
        <end position="68"/>
    </location>
</feature>
<dbReference type="InterPro" id="IPR036638">
    <property type="entry name" value="HLH_DNA-bd_sf"/>
</dbReference>
<evidence type="ECO:0000313" key="5">
    <source>
        <dbReference type="EMBL" id="GBG69972.1"/>
    </source>
</evidence>
<comment type="subcellular location">
    <subcellularLocation>
        <location evidence="1">Nucleus</location>
    </subcellularLocation>
</comment>
<keyword evidence="2" id="KW-0539">Nucleus</keyword>
<dbReference type="GO" id="GO:0046983">
    <property type="term" value="F:protein dimerization activity"/>
    <property type="evidence" value="ECO:0007669"/>
    <property type="project" value="InterPro"/>
</dbReference>
<feature type="compositionally biased region" description="Polar residues" evidence="3">
    <location>
        <begin position="932"/>
        <end position="942"/>
    </location>
</feature>
<feature type="compositionally biased region" description="Acidic residues" evidence="3">
    <location>
        <begin position="1109"/>
        <end position="1130"/>
    </location>
</feature>
<organism evidence="5 6">
    <name type="scientific">Chara braunii</name>
    <name type="common">Braun's stonewort</name>
    <dbReference type="NCBI Taxonomy" id="69332"/>
    <lineage>
        <taxon>Eukaryota</taxon>
        <taxon>Viridiplantae</taxon>
        <taxon>Streptophyta</taxon>
        <taxon>Charophyceae</taxon>
        <taxon>Charales</taxon>
        <taxon>Characeae</taxon>
        <taxon>Chara</taxon>
    </lineage>
</organism>
<feature type="compositionally biased region" description="Polar residues" evidence="3">
    <location>
        <begin position="234"/>
        <end position="244"/>
    </location>
</feature>
<feature type="compositionally biased region" description="Low complexity" evidence="3">
    <location>
        <begin position="1"/>
        <end position="29"/>
    </location>
</feature>
<feature type="compositionally biased region" description="Low complexity" evidence="3">
    <location>
        <begin position="275"/>
        <end position="303"/>
    </location>
</feature>
<dbReference type="EMBL" id="BFEA01000123">
    <property type="protein sequence ID" value="GBG69972.1"/>
    <property type="molecule type" value="Genomic_DNA"/>
</dbReference>
<sequence>MSVCGGDSLGGVSSSSGAESSSSDFESGSTCYLDSSLPTQKSLESQSQTQCSSHTSKASRDFTPLSSLDPRISSPFKLTAAKSVSGGGVMPTLSAHEGSGGGPQLLMPPSLQQSLSLPPCVLHSASLEFDVLDQLFGSSSWADASAGPGRMLWKPPCSLPSSKEEMFSRSRSDQEALQTEAVDEGDGTLMKVVQGCGGGGGGSMGGGTSIGSQTGLATDDQLTAMRGTVGGGTSVSAPSATMGSQVEPLSPAAGRRGSGSHMMSASPRLLALQRSGSMASSIPASPSTISTTSWSSPGPSLSGRTGMSLMATMSEGRMGGSAASSVTSSSVGLSALGSQESSNSPGGTDVIVATHPVSTAPMPLTTTSGWGSGSTQPHMSVLSSMPSLALGGHPSHVARPAQAPKWKHPPPGAVRDNYVGAIPVGIGGTVGALAIGSTIAGGALPAMPHADWGVAAAIPLSTKQMDKGGDGQARGSLLGKRGRMPAGIEDLEAKSSEKRLLPTAAAAALQSSLLGQQHMLPAALQAAPQAVFSAEIVQQAQQQQRHELESKVLQGSPFTPGPALPSPEGHIGQSQIPILSSAAAGTMAGTSLPGAGFFEQHMKPRARARRGQATDPHSIAERMRREKIAERMKSLQDLVPNANKILSMSRGGAESRSLIADLPFEGLATKTTAALAARAMQLGFTGSGLLSGGAQAAAAQGGCGITHDELLLIEQHVASIMNEDVGTAMQTLHGKGLCLVPLSVATAINLGAIPLRAMGGGGPSTSGPSGQPQAAAESHDPASLQPEVGGLGIRPSGGLSRSQPGESGRNNDTSSSDEEGGEGVGTLSTGSKRLSAAAAAIGGGSTGLGPSPYRPAGGSTSSGGAAGAAGALGYITAGGPEGCGGAVTGLGILPDTLHASPIPSSAVVADAALIPLGAGFTELSQIAGAVQRQHTPQMQATAQVQPQPGPPPQQQPQQQDKIVRELTIVIARLADELPLDIVSQSDEEPVPHVLSRTLAPSLQWSACIEERWADGRFPSRSKYLDVHNLTNPRFFRQPTAFEWAALRGEEEAEEESEGELRREAEEAATRLAEDEEEEAAEAEDEEEEEEEGETSEEEEEAYSEHSEGEQSEEEEDEDGDEGVESGEDDREPAHDDELEWVPKLDCREENLEAAAQHKKEVVEGKRPVIDHIPNDPSKDPEPPKPEHGDLAATTSSAATTRRRPRSRSSSPSASARPPIRRRVDEGLRPSSPIHIPPSP</sequence>
<feature type="region of interest" description="Disordered" evidence="3">
    <location>
        <begin position="759"/>
        <end position="829"/>
    </location>
</feature>
<keyword evidence="6" id="KW-1185">Reference proteome</keyword>
<dbReference type="AlphaFoldDB" id="A0A388KIV6"/>
<comment type="caution">
    <text evidence="5">The sequence shown here is derived from an EMBL/GenBank/DDBJ whole genome shotgun (WGS) entry which is preliminary data.</text>
</comment>
<dbReference type="InterPro" id="IPR011598">
    <property type="entry name" value="bHLH_dom"/>
</dbReference>
<feature type="domain" description="BHLH" evidence="4">
    <location>
        <begin position="612"/>
        <end position="662"/>
    </location>
</feature>